<evidence type="ECO:0000313" key="3">
    <source>
        <dbReference type="EMBL" id="GAB1317074.1"/>
    </source>
</evidence>
<evidence type="ECO:0000313" key="4">
    <source>
        <dbReference type="Proteomes" id="UP001628179"/>
    </source>
</evidence>
<dbReference type="EMBL" id="BAAFSV010000004">
    <property type="protein sequence ID" value="GAB1317074.1"/>
    <property type="molecule type" value="Genomic_DNA"/>
</dbReference>
<reference evidence="3 4" key="1">
    <citation type="submission" date="2024-09" db="EMBL/GenBank/DDBJ databases">
        <title>Itraconazole resistance in Madurella fahalii resulting from another homologue of gene encoding cytochrome P450 14-alpha sterol demethylase (CYP51).</title>
        <authorList>
            <person name="Yoshioka I."/>
            <person name="Fahal A.H."/>
            <person name="Kaneko S."/>
            <person name="Yaguchi T."/>
        </authorList>
    </citation>
    <scope>NUCLEOTIDE SEQUENCE [LARGE SCALE GENOMIC DNA]</scope>
    <source>
        <strain evidence="3 4">IFM 68171</strain>
    </source>
</reference>
<keyword evidence="4" id="KW-1185">Reference proteome</keyword>
<organism evidence="3 4">
    <name type="scientific">Madurella fahalii</name>
    <dbReference type="NCBI Taxonomy" id="1157608"/>
    <lineage>
        <taxon>Eukaryota</taxon>
        <taxon>Fungi</taxon>
        <taxon>Dikarya</taxon>
        <taxon>Ascomycota</taxon>
        <taxon>Pezizomycotina</taxon>
        <taxon>Sordariomycetes</taxon>
        <taxon>Sordariomycetidae</taxon>
        <taxon>Sordariales</taxon>
        <taxon>Sordariales incertae sedis</taxon>
        <taxon>Madurella</taxon>
    </lineage>
</organism>
<comment type="caution">
    <text evidence="3">The sequence shown here is derived from an EMBL/GenBank/DDBJ whole genome shotgun (WGS) entry which is preliminary data.</text>
</comment>
<evidence type="ECO:0000256" key="2">
    <source>
        <dbReference type="SAM" id="SignalP"/>
    </source>
</evidence>
<accession>A0ABQ0GH48</accession>
<evidence type="ECO:0000256" key="1">
    <source>
        <dbReference type="SAM" id="MobiDB-lite"/>
    </source>
</evidence>
<proteinExistence type="predicted"/>
<dbReference type="RefSeq" id="XP_070918805.1">
    <property type="nucleotide sequence ID" value="XM_071062704.1"/>
</dbReference>
<dbReference type="Proteomes" id="UP001628179">
    <property type="component" value="Unassembled WGS sequence"/>
</dbReference>
<gene>
    <name evidence="3" type="ORF">MFIFM68171_07284</name>
</gene>
<feature type="chain" id="PRO_5047086287" evidence="2">
    <location>
        <begin position="24"/>
        <end position="201"/>
    </location>
</feature>
<protein>
    <submittedName>
        <fullName evidence="3">Uncharacterized protein</fullName>
    </submittedName>
</protein>
<feature type="signal peptide" evidence="2">
    <location>
        <begin position="1"/>
        <end position="23"/>
    </location>
</feature>
<keyword evidence="2" id="KW-0732">Signal</keyword>
<name>A0ABQ0GH48_9PEZI</name>
<feature type="region of interest" description="Disordered" evidence="1">
    <location>
        <begin position="179"/>
        <end position="201"/>
    </location>
</feature>
<sequence>MHPFFLFFPFIAFSLPSPSPSDSDPVPWAAELNTPCGGGLPDCPTLTCIPLSPNCTVWNRRYGDPCPGTCQYIDITHQHIYTVCGGWGFYDDCDERFESCIADPRHDDSCGPSCDGMGICHPNMEICGFADWVGDGVGYVCPEGKACFMGTYRTTNGSVGGACFPLRYGSDYYEKTKKEEVIREDQNGDQREDGLEGNAGE</sequence>
<dbReference type="GeneID" id="98178027"/>
<feature type="compositionally biased region" description="Basic and acidic residues" evidence="1">
    <location>
        <begin position="179"/>
        <end position="194"/>
    </location>
</feature>